<proteinExistence type="predicted"/>
<dbReference type="InterPro" id="IPR007554">
    <property type="entry name" value="Glycerophosphate_synth"/>
</dbReference>
<dbReference type="Gene3D" id="3.40.50.12580">
    <property type="match status" value="1"/>
</dbReference>
<organism evidence="1">
    <name type="scientific">uncultured Brachybacterium sp</name>
    <dbReference type="NCBI Taxonomy" id="189680"/>
    <lineage>
        <taxon>Bacteria</taxon>
        <taxon>Bacillati</taxon>
        <taxon>Actinomycetota</taxon>
        <taxon>Actinomycetes</taxon>
        <taxon>Micrococcales</taxon>
        <taxon>Dermabacteraceae</taxon>
        <taxon>Brachybacterium</taxon>
        <taxon>environmental samples</taxon>
    </lineage>
</organism>
<dbReference type="EMBL" id="KF123799">
    <property type="protein sequence ID" value="AIA91108.1"/>
    <property type="molecule type" value="Genomic_DNA"/>
</dbReference>
<name>A0A060C357_9MICO</name>
<protein>
    <submittedName>
        <fullName evidence="1">Glyphos_transf</fullName>
    </submittedName>
</protein>
<feature type="non-terminal residue" evidence="1">
    <location>
        <position position="155"/>
    </location>
</feature>
<dbReference type="GO" id="GO:0016020">
    <property type="term" value="C:membrane"/>
    <property type="evidence" value="ECO:0007669"/>
    <property type="project" value="InterPro"/>
</dbReference>
<dbReference type="Pfam" id="PF04464">
    <property type="entry name" value="Glyphos_transf"/>
    <property type="match status" value="1"/>
</dbReference>
<dbReference type="AlphaFoldDB" id="A0A060C357"/>
<accession>A0A060C357</accession>
<reference evidence="1" key="1">
    <citation type="journal article" date="2013" name="Environ. Microbiol.">
        <title>Seasonally variable intestinal metagenomes of the red palm weevil (Rhynchophorus ferrugineus).</title>
        <authorList>
            <person name="Jia S."/>
            <person name="Zhang X."/>
            <person name="Zhang G."/>
            <person name="Yin A."/>
            <person name="Zhang S."/>
            <person name="Li F."/>
            <person name="Wang L."/>
            <person name="Zhao D."/>
            <person name="Yun Q."/>
            <person name="Tala"/>
            <person name="Wang J."/>
            <person name="Sun G."/>
            <person name="Baabdullah M."/>
            <person name="Yu X."/>
            <person name="Hu S."/>
            <person name="Al-Mssallem I.S."/>
            <person name="Yu J."/>
        </authorList>
    </citation>
    <scope>NUCLEOTIDE SEQUENCE</scope>
</reference>
<sequence>MLDPAELARDVGATVLVRYHHMNELHAQGPGVIDVTHYPSVEDLMLAADLLISDYSSMPFDFALTRKPMIAYIPDIAWYEEKERGFYEKWPSASVETTENRNELCETALKLLCIKPHFGTGEWLKTENQMQSIRSILTPLLFHKTSNDQKGVRPK</sequence>
<dbReference type="GO" id="GO:0047355">
    <property type="term" value="F:CDP-glycerol glycerophosphotransferase activity"/>
    <property type="evidence" value="ECO:0007669"/>
    <property type="project" value="InterPro"/>
</dbReference>
<dbReference type="InterPro" id="IPR051612">
    <property type="entry name" value="Teichoic_Acid_Biosynth"/>
</dbReference>
<evidence type="ECO:0000313" key="1">
    <source>
        <dbReference type="EMBL" id="AIA91108.1"/>
    </source>
</evidence>
<dbReference type="InterPro" id="IPR043148">
    <property type="entry name" value="TagF_C"/>
</dbReference>
<dbReference type="PANTHER" id="PTHR37316:SF3">
    <property type="entry name" value="TEICHOIC ACID GLYCEROL-PHOSPHATE TRANSFERASE"/>
    <property type="match status" value="1"/>
</dbReference>
<dbReference type="PANTHER" id="PTHR37316">
    <property type="entry name" value="TEICHOIC ACID GLYCEROL-PHOSPHATE PRIMASE"/>
    <property type="match status" value="1"/>
</dbReference>